<evidence type="ECO:0000256" key="10">
    <source>
        <dbReference type="ARBA" id="ARBA00022989"/>
    </source>
</evidence>
<dbReference type="Gene3D" id="2.60.120.620">
    <property type="entry name" value="q2cbj1_9rhob like domain"/>
    <property type="match status" value="1"/>
</dbReference>
<keyword evidence="5" id="KW-0812">Transmembrane</keyword>
<keyword evidence="15" id="KW-0732">Signal</keyword>
<evidence type="ECO:0000256" key="4">
    <source>
        <dbReference type="ARBA" id="ARBA00012269"/>
    </source>
</evidence>
<keyword evidence="10" id="KW-1133">Transmembrane helix</keyword>
<keyword evidence="13" id="KW-0472">Membrane</keyword>
<proteinExistence type="inferred from homology"/>
<evidence type="ECO:0000256" key="9">
    <source>
        <dbReference type="ARBA" id="ARBA00022968"/>
    </source>
</evidence>
<dbReference type="InterPro" id="IPR006620">
    <property type="entry name" value="Pro_4_hyd_alph"/>
</dbReference>
<comment type="catalytic activity">
    <reaction evidence="14">
        <text>L-prolyl-[collagen] + 2-oxoglutarate + O2 = trans-4-hydroxy-L-prolyl-[collagen] + succinate + CO2</text>
        <dbReference type="Rhea" id="RHEA:18945"/>
        <dbReference type="Rhea" id="RHEA-COMP:11676"/>
        <dbReference type="Rhea" id="RHEA-COMP:11680"/>
        <dbReference type="ChEBI" id="CHEBI:15379"/>
        <dbReference type="ChEBI" id="CHEBI:16526"/>
        <dbReference type="ChEBI" id="CHEBI:16810"/>
        <dbReference type="ChEBI" id="CHEBI:30031"/>
        <dbReference type="ChEBI" id="CHEBI:50342"/>
        <dbReference type="ChEBI" id="CHEBI:61965"/>
        <dbReference type="EC" id="1.14.11.2"/>
    </reaction>
</comment>
<feature type="signal peptide" evidence="15">
    <location>
        <begin position="1"/>
        <end position="18"/>
    </location>
</feature>
<evidence type="ECO:0000259" key="16">
    <source>
        <dbReference type="PROSITE" id="PS51670"/>
    </source>
</evidence>
<keyword evidence="18" id="KW-1185">Reference proteome</keyword>
<evidence type="ECO:0000256" key="12">
    <source>
        <dbReference type="ARBA" id="ARBA00023004"/>
    </source>
</evidence>
<evidence type="ECO:0000256" key="11">
    <source>
        <dbReference type="ARBA" id="ARBA00023002"/>
    </source>
</evidence>
<name>A0ABR0UHC4_REHGL</name>
<keyword evidence="8" id="KW-0223">Dioxygenase</keyword>
<dbReference type="PANTHER" id="PTHR10869">
    <property type="entry name" value="PROLYL 4-HYDROXYLASE ALPHA SUBUNIT"/>
    <property type="match status" value="1"/>
</dbReference>
<keyword evidence="6" id="KW-0479">Metal-binding</keyword>
<evidence type="ECO:0000256" key="6">
    <source>
        <dbReference type="ARBA" id="ARBA00022723"/>
    </source>
</evidence>
<evidence type="ECO:0000256" key="8">
    <source>
        <dbReference type="ARBA" id="ARBA00022964"/>
    </source>
</evidence>
<feature type="chain" id="PRO_5046813933" description="procollagen-proline 4-dioxygenase" evidence="15">
    <location>
        <begin position="19"/>
        <end position="340"/>
    </location>
</feature>
<dbReference type="EC" id="1.14.11.2" evidence="4"/>
<evidence type="ECO:0000313" key="18">
    <source>
        <dbReference type="Proteomes" id="UP001318860"/>
    </source>
</evidence>
<sequence>MRGGHLVIIFIFLKPLKADNDEMNCACVFLDLYKLVVVKFVQFHVGGEAIMSFSLCIKSTRKELRTKEMNQDNIIRLGYPMQPKSIDPTQVVQLSWHPRVFLYRDFLSEEECDYLISWVREKKSYNVSDDDSPKIETNNIPANFGVSMDADDEIAKSIEERISGWTFLPKENSKSMSILHFGPENSKQNYNYFHNESAEQVGLPLLATVILYLSNISRGGQIHFPQSENEMLTDCTKTSNIFRPSKGNAIVFFNLHLNATLDGSSLHARCPVLEGDMWCATKLFYLKDISTERDSDDADCTDEDENCSRWAAIGECQRNSIFMIGSPDYYGTCRKSCNAC</sequence>
<evidence type="ECO:0000256" key="15">
    <source>
        <dbReference type="SAM" id="SignalP"/>
    </source>
</evidence>
<gene>
    <name evidence="17" type="ORF">DH2020_044577</name>
</gene>
<keyword evidence="12" id="KW-0408">Iron</keyword>
<comment type="caution">
    <text evidence="17">The sequence shown here is derived from an EMBL/GenBank/DDBJ whole genome shotgun (WGS) entry which is preliminary data.</text>
</comment>
<reference evidence="17 18" key="1">
    <citation type="journal article" date="2021" name="Comput. Struct. Biotechnol. J.">
        <title>De novo genome assembly of the potent medicinal plant Rehmannia glutinosa using nanopore technology.</title>
        <authorList>
            <person name="Ma L."/>
            <person name="Dong C."/>
            <person name="Song C."/>
            <person name="Wang X."/>
            <person name="Zheng X."/>
            <person name="Niu Y."/>
            <person name="Chen S."/>
            <person name="Feng W."/>
        </authorList>
    </citation>
    <scope>NUCLEOTIDE SEQUENCE [LARGE SCALE GENOMIC DNA]</scope>
    <source>
        <strain evidence="17">DH-2019</strain>
    </source>
</reference>
<keyword evidence="7" id="KW-0256">Endoplasmic reticulum</keyword>
<accession>A0ABR0UHC4</accession>
<dbReference type="PANTHER" id="PTHR10869:SF102">
    <property type="entry name" value="PROLYL 4-HYDROXYLASE 12-RELATED"/>
    <property type="match status" value="1"/>
</dbReference>
<dbReference type="SMART" id="SM00702">
    <property type="entry name" value="P4Hc"/>
    <property type="match status" value="1"/>
</dbReference>
<feature type="domain" description="ShKT" evidence="16">
    <location>
        <begin position="300"/>
        <end position="340"/>
    </location>
</feature>
<comment type="similarity">
    <text evidence="3">Belongs to the P4HA family.</text>
</comment>
<evidence type="ECO:0000256" key="5">
    <source>
        <dbReference type="ARBA" id="ARBA00022692"/>
    </source>
</evidence>
<dbReference type="InterPro" id="IPR003582">
    <property type="entry name" value="ShKT_dom"/>
</dbReference>
<organism evidence="17 18">
    <name type="scientific">Rehmannia glutinosa</name>
    <name type="common">Chinese foxglove</name>
    <dbReference type="NCBI Taxonomy" id="99300"/>
    <lineage>
        <taxon>Eukaryota</taxon>
        <taxon>Viridiplantae</taxon>
        <taxon>Streptophyta</taxon>
        <taxon>Embryophyta</taxon>
        <taxon>Tracheophyta</taxon>
        <taxon>Spermatophyta</taxon>
        <taxon>Magnoliopsida</taxon>
        <taxon>eudicotyledons</taxon>
        <taxon>Gunneridae</taxon>
        <taxon>Pentapetalae</taxon>
        <taxon>asterids</taxon>
        <taxon>lamiids</taxon>
        <taxon>Lamiales</taxon>
        <taxon>Orobanchaceae</taxon>
        <taxon>Rehmannieae</taxon>
        <taxon>Rehmannia</taxon>
    </lineage>
</organism>
<evidence type="ECO:0000256" key="13">
    <source>
        <dbReference type="ARBA" id="ARBA00023136"/>
    </source>
</evidence>
<evidence type="ECO:0000256" key="7">
    <source>
        <dbReference type="ARBA" id="ARBA00022824"/>
    </source>
</evidence>
<evidence type="ECO:0000256" key="2">
    <source>
        <dbReference type="ARBA" id="ARBA00004648"/>
    </source>
</evidence>
<evidence type="ECO:0000313" key="17">
    <source>
        <dbReference type="EMBL" id="KAK6121709.1"/>
    </source>
</evidence>
<keyword evidence="9" id="KW-0735">Signal-anchor</keyword>
<comment type="subcellular location">
    <subcellularLocation>
        <location evidence="2">Endoplasmic reticulum membrane</location>
        <topology evidence="2">Single-pass type II membrane protein</topology>
    </subcellularLocation>
</comment>
<keyword evidence="11" id="KW-0560">Oxidoreductase</keyword>
<dbReference type="Proteomes" id="UP001318860">
    <property type="component" value="Unassembled WGS sequence"/>
</dbReference>
<evidence type="ECO:0000256" key="14">
    <source>
        <dbReference type="ARBA" id="ARBA00049169"/>
    </source>
</evidence>
<comment type="cofactor">
    <cofactor evidence="1">
        <name>L-ascorbate</name>
        <dbReference type="ChEBI" id="CHEBI:38290"/>
    </cofactor>
</comment>
<dbReference type="InterPro" id="IPR045054">
    <property type="entry name" value="P4HA-like"/>
</dbReference>
<dbReference type="PROSITE" id="PS51670">
    <property type="entry name" value="SHKT"/>
    <property type="match status" value="1"/>
</dbReference>
<dbReference type="EMBL" id="JABTTQ020002854">
    <property type="protein sequence ID" value="KAK6121709.1"/>
    <property type="molecule type" value="Genomic_DNA"/>
</dbReference>
<dbReference type="SMART" id="SM00254">
    <property type="entry name" value="ShKT"/>
    <property type="match status" value="1"/>
</dbReference>
<protein>
    <recommendedName>
        <fullName evidence="4">procollagen-proline 4-dioxygenase</fullName>
        <ecNumber evidence="4">1.14.11.2</ecNumber>
    </recommendedName>
</protein>
<evidence type="ECO:0000256" key="3">
    <source>
        <dbReference type="ARBA" id="ARBA00006511"/>
    </source>
</evidence>
<evidence type="ECO:0000256" key="1">
    <source>
        <dbReference type="ARBA" id="ARBA00001961"/>
    </source>
</evidence>